<dbReference type="SUPFAM" id="SSF51338">
    <property type="entry name" value="Composite domain of metallo-dependent hydrolases"/>
    <property type="match status" value="1"/>
</dbReference>
<dbReference type="InterPro" id="IPR032466">
    <property type="entry name" value="Metal_Hydrolase"/>
</dbReference>
<dbReference type="InterPro" id="IPR033932">
    <property type="entry name" value="YtcJ-like"/>
</dbReference>
<dbReference type="Gene3D" id="3.20.20.140">
    <property type="entry name" value="Metal-dependent hydrolases"/>
    <property type="match status" value="1"/>
</dbReference>
<dbReference type="EvolutionaryTrace" id="O58866"/>
<dbReference type="Pfam" id="PF07969">
    <property type="entry name" value="Amidohydro_3"/>
    <property type="match status" value="1"/>
</dbReference>
<dbReference type="PDB" id="3IGH">
    <property type="method" value="X-ray"/>
    <property type="resolution" value="1.95 A"/>
    <property type="chains" value="X=20-494"/>
</dbReference>
<accession>O58866</accession>
<dbReference type="STRING" id="70601.gene:9378099"/>
<dbReference type="EnsemblBacteria" id="BAA30239">
    <property type="protein sequence ID" value="BAA30239"/>
    <property type="gene ID" value="BAA30239"/>
</dbReference>
<sequence>MGMKFIKNLHVSKLVIDSMKALINGTIYTSFNPLKKVSGLVISHGKVIYAGDSEVAKKIVELSGGEIVDLKGKYVMPAFFDSHLHLDELGMSLEMVDLRGAKSIEELIQRLKRGKGRIIFGFGWDQDELGEWPTRKELNAIDKPVFIYRKCFHVAVANDKMLELLNLTPSKDFDEDTGIIKEKSLEEARKVINERVLTVEDYVYYIKRAQEHLLDLGVKSVSFMSVNEKALRALFYLEREGKLSINVFAYVTPEVLDKLESIGLGRFQGNRLTIAGVKLFTDGSLGARTALLSKPYSDDPSTSGQLVMEREELIRITEKARSLGLDVAIHAIGDKALDVALDVFETTGFPGRIEHASLVRDDQLERVKNLKVRLSVQPHFIISDWWIVERVGEERVKWVYRFKDLMKVAELGFSTDSPIEPADPWLTVDAAVNRGKGKVKLYELTKDQALDIKDALHSYTYGSARVSLASDIGKLEPGFKAEYIILDRDPLVVK</sequence>
<dbReference type="InterPro" id="IPR018228">
    <property type="entry name" value="DNase_TatD-rel_CS"/>
</dbReference>
<evidence type="ECO:0007829" key="4">
    <source>
        <dbReference type="PDB" id="3IGH"/>
    </source>
</evidence>
<dbReference type="EMBL" id="BA000001">
    <property type="protein sequence ID" value="BAA30239.1"/>
    <property type="molecule type" value="Genomic_DNA"/>
</dbReference>
<gene>
    <name evidence="2" type="ordered locus">PH1139</name>
</gene>
<dbReference type="Gene3D" id="3.10.310.70">
    <property type="match status" value="1"/>
</dbReference>
<protein>
    <recommendedName>
        <fullName evidence="1">Amidohydrolase 3 domain-containing protein</fullName>
    </recommendedName>
</protein>
<dbReference type="InterPro" id="IPR013108">
    <property type="entry name" value="Amidohydro_3"/>
</dbReference>
<dbReference type="PANTHER" id="PTHR22642:SF2">
    <property type="entry name" value="PROTEIN LONG AFTER FAR-RED 3"/>
    <property type="match status" value="1"/>
</dbReference>
<dbReference type="PIR" id="E71055">
    <property type="entry name" value="E71055"/>
</dbReference>
<evidence type="ECO:0000259" key="1">
    <source>
        <dbReference type="Pfam" id="PF07969"/>
    </source>
</evidence>
<dbReference type="Proteomes" id="UP000000752">
    <property type="component" value="Chromosome"/>
</dbReference>
<dbReference type="PROSITE" id="PS01137">
    <property type="entry name" value="TATD_1"/>
    <property type="match status" value="1"/>
</dbReference>
<reference evidence="4" key="2">
    <citation type="submission" date="2009-07" db="PDB data bank">
        <title>Crystal Structure of an Uncharacterized Metal-Dependent Hydrolase from Pyrococcus Horikoshii.</title>
        <authorList>
            <person name="Patskovsky Y."/>
            <person name="Toro R."/>
            <person name="Freeman J."/>
            <person name="Miller S."/>
            <person name="Sauder J.M."/>
            <person name="Raushel F.M."/>
            <person name="Burley S.K."/>
            <person name="Almo S.C."/>
        </authorList>
    </citation>
    <scope>X-RAY CRYSTALLOGRAPHY (1.95 ANGSTROMS) OF 20-494</scope>
</reference>
<dbReference type="eggNOG" id="arCOG00691">
    <property type="taxonomic scope" value="Archaea"/>
</dbReference>
<dbReference type="KEGG" id="pho:PH1139"/>
<dbReference type="SUPFAM" id="SSF51556">
    <property type="entry name" value="Metallo-dependent hydrolases"/>
    <property type="match status" value="1"/>
</dbReference>
<reference evidence="2 3" key="1">
    <citation type="journal article" date="1998" name="DNA Res.">
        <title>Complete sequence and gene organization of the genome of a hyper-thermophilic archaebacterium, Pyrococcus horikoshii OT3.</title>
        <authorList>
            <person name="Kawarabayasi Y."/>
            <person name="Sawada M."/>
            <person name="Horikawa H."/>
            <person name="Haikawa Y."/>
            <person name="Hino Y."/>
            <person name="Yamamoto S."/>
            <person name="Sekine M."/>
            <person name="Baba S."/>
            <person name="Kosugi H."/>
            <person name="Hosoyama A."/>
            <person name="Nagai Y."/>
            <person name="Sakai M."/>
            <person name="Ogura K."/>
            <person name="Otuka R."/>
            <person name="Nakazawa H."/>
            <person name="Takamiya M."/>
            <person name="Ohfuku Y."/>
            <person name="Funahashi T."/>
            <person name="Tanaka T."/>
            <person name="Kudoh Y."/>
            <person name="Yamazaki J."/>
            <person name="Kushida N."/>
            <person name="Oguchi A."/>
            <person name="Aoki K."/>
            <person name="Nakamura Y."/>
            <person name="Robb T.F."/>
            <person name="Horikoshi K."/>
            <person name="Masuchi Y."/>
            <person name="Shizuya H."/>
            <person name="Kikuchi H."/>
        </authorList>
    </citation>
    <scope>NUCLEOTIDE SEQUENCE [LARGE SCALE GENOMIC DNA]</scope>
    <source>
        <strain evidence="3">ATCC 700860 / DSM 12428 / JCM 9974 / NBRC 100139 / OT-3</strain>
    </source>
</reference>
<feature type="domain" description="Amidohydrolase 3" evidence="1">
    <location>
        <begin position="66"/>
        <end position="493"/>
    </location>
</feature>
<name>O58866_PYRHO</name>
<keyword evidence="4" id="KW-0002">3D-structure</keyword>
<evidence type="ECO:0000313" key="3">
    <source>
        <dbReference type="Proteomes" id="UP000000752"/>
    </source>
</evidence>
<dbReference type="PDBsum" id="3IGH"/>
<organism evidence="2 3">
    <name type="scientific">Pyrococcus horikoshii (strain ATCC 700860 / DSM 12428 / JCM 9974 / NBRC 100139 / OT-3)</name>
    <dbReference type="NCBI Taxonomy" id="70601"/>
    <lineage>
        <taxon>Archaea</taxon>
        <taxon>Methanobacteriati</taxon>
        <taxon>Methanobacteriota</taxon>
        <taxon>Thermococci</taxon>
        <taxon>Thermococcales</taxon>
        <taxon>Thermococcaceae</taxon>
        <taxon>Pyrococcus</taxon>
    </lineage>
</organism>
<dbReference type="InterPro" id="IPR011059">
    <property type="entry name" value="Metal-dep_hydrolase_composite"/>
</dbReference>
<proteinExistence type="evidence at protein level"/>
<dbReference type="PANTHER" id="PTHR22642">
    <property type="entry name" value="IMIDAZOLONEPROPIONASE"/>
    <property type="match status" value="1"/>
</dbReference>
<keyword evidence="3" id="KW-1185">Reference proteome</keyword>
<dbReference type="AlphaFoldDB" id="O58866"/>
<evidence type="ECO:0000313" key="2">
    <source>
        <dbReference type="EMBL" id="BAA30239.1"/>
    </source>
</evidence>
<dbReference type="CDD" id="cd01300">
    <property type="entry name" value="YtcJ_like"/>
    <property type="match status" value="1"/>
</dbReference>
<dbReference type="Gene3D" id="2.30.40.10">
    <property type="entry name" value="Urease, subunit C, domain 1"/>
    <property type="match status" value="1"/>
</dbReference>
<dbReference type="GO" id="GO:0016810">
    <property type="term" value="F:hydrolase activity, acting on carbon-nitrogen (but not peptide) bonds"/>
    <property type="evidence" value="ECO:0007669"/>
    <property type="project" value="InterPro"/>
</dbReference>
<dbReference type="SMR" id="O58866"/>